<dbReference type="VEuPathDB" id="FungiDB:BON22_1931"/>
<evidence type="ECO:0000313" key="8">
    <source>
        <dbReference type="Proteomes" id="UP000189513"/>
    </source>
</evidence>
<feature type="domain" description="Proline dehydrogenase" evidence="6">
    <location>
        <begin position="113"/>
        <end position="438"/>
    </location>
</feature>
<dbReference type="Proteomes" id="UP000189513">
    <property type="component" value="Unassembled WGS sequence"/>
</dbReference>
<dbReference type="InterPro" id="IPR002872">
    <property type="entry name" value="Proline_DH_dom"/>
</dbReference>
<dbReference type="PANTHER" id="PTHR13914:SF0">
    <property type="entry name" value="PROLINE DEHYDROGENASE 1, MITOCHONDRIAL"/>
    <property type="match status" value="1"/>
</dbReference>
<dbReference type="EC" id="1.5.5.2" evidence="2 5"/>
<organism evidence="7 8">
    <name type="scientific">Cyberlindnera fabianii</name>
    <name type="common">Yeast</name>
    <name type="synonym">Hansenula fabianii</name>
    <dbReference type="NCBI Taxonomy" id="36022"/>
    <lineage>
        <taxon>Eukaryota</taxon>
        <taxon>Fungi</taxon>
        <taxon>Dikarya</taxon>
        <taxon>Ascomycota</taxon>
        <taxon>Saccharomycotina</taxon>
        <taxon>Saccharomycetes</taxon>
        <taxon>Phaffomycetales</taxon>
        <taxon>Phaffomycetaceae</taxon>
        <taxon>Cyberlindnera</taxon>
    </lineage>
</organism>
<proteinExistence type="inferred from homology"/>
<dbReference type="OMA" id="IIKYVPW"/>
<keyword evidence="5" id="KW-0274">FAD</keyword>
<dbReference type="InterPro" id="IPR015659">
    <property type="entry name" value="Proline_oxidase"/>
</dbReference>
<protein>
    <recommendedName>
        <fullName evidence="2 5">Proline dehydrogenase</fullName>
        <ecNumber evidence="2 5">1.5.5.2</ecNumber>
    </recommendedName>
</protein>
<dbReference type="GO" id="GO:0005739">
    <property type="term" value="C:mitochondrion"/>
    <property type="evidence" value="ECO:0007669"/>
    <property type="project" value="TreeGrafter"/>
</dbReference>
<evidence type="ECO:0000256" key="4">
    <source>
        <dbReference type="ARBA" id="ARBA00023062"/>
    </source>
</evidence>
<evidence type="ECO:0000256" key="2">
    <source>
        <dbReference type="ARBA" id="ARBA00012695"/>
    </source>
</evidence>
<gene>
    <name evidence="7" type="ORF">BON22_1931</name>
</gene>
<comment type="cofactor">
    <cofactor evidence="5">
        <name>FAD</name>
        <dbReference type="ChEBI" id="CHEBI:57692"/>
    </cofactor>
</comment>
<dbReference type="PANTHER" id="PTHR13914">
    <property type="entry name" value="PROLINE OXIDASE"/>
    <property type="match status" value="1"/>
</dbReference>
<keyword evidence="8" id="KW-1185">Reference proteome</keyword>
<sequence>MRQFSSLRPLSRSLPVSRLSRGINTTRATKTTLVPPVSSLHTPTPNGVKPANYLESLSNRILFNYACIGLVTLNKPILNLVIKAFPLVPMSVIDFFIGKIYCGGSTPEQTIATGTELSKRGINNMMLSYTVEDAEGIKNINIDDLVKQTADSIDNILKPHIINQIESGKEAINDIPPGYLALKPSALVADPANVLLNYNNPAWADKWQTLNDDCAKITEQIDRLNNELLAKYPQRKSPFFVSVIDAEKYALQQGVYVLQRNLFKRFNRPDGFTQVVGTVQMYLKQGMDIIKLEEKLAKEGNYRVGLKLVRGAYIHSEPDRSVIHDTKEDTDVAYNTGIKYVLDSLSKDPTHSVLGHLVVASHNADSQKYATDVLASSSNDVTFKSNVVLGQLLGMCDDVTFELINNHGVKNIIKYVPWGPPIETKDYLLRRLQENGDAVRNDNGWPLVKNVLKVFKDRVFGKPQTVSVTTK</sequence>
<dbReference type="STRING" id="36022.A0A1V2LAN7"/>
<evidence type="ECO:0000256" key="5">
    <source>
        <dbReference type="RuleBase" id="RU364054"/>
    </source>
</evidence>
<comment type="catalytic activity">
    <reaction evidence="5">
        <text>L-proline + a quinone = (S)-1-pyrroline-5-carboxylate + a quinol + H(+)</text>
        <dbReference type="Rhea" id="RHEA:23784"/>
        <dbReference type="ChEBI" id="CHEBI:15378"/>
        <dbReference type="ChEBI" id="CHEBI:17388"/>
        <dbReference type="ChEBI" id="CHEBI:24646"/>
        <dbReference type="ChEBI" id="CHEBI:60039"/>
        <dbReference type="ChEBI" id="CHEBI:132124"/>
        <dbReference type="EC" id="1.5.5.2"/>
    </reaction>
</comment>
<accession>A0A1V2LAN7</accession>
<keyword evidence="5" id="KW-0285">Flavoprotein</keyword>
<dbReference type="GO" id="GO:0010133">
    <property type="term" value="P:L-proline catabolic process to L-glutamate"/>
    <property type="evidence" value="ECO:0007669"/>
    <property type="project" value="TreeGrafter"/>
</dbReference>
<reference evidence="8" key="1">
    <citation type="journal article" date="2017" name="Genome Announc.">
        <title>Genome sequences of Cyberlindnera fabianii 65, Pichia kudriavzevii 129, and Saccharomyces cerevisiae 131 isolated from fermented masau fruits in Zimbabwe.</title>
        <authorList>
            <person name="van Rijswijck I.M.H."/>
            <person name="Derks M.F.L."/>
            <person name="Abee T."/>
            <person name="de Ridder D."/>
            <person name="Smid E.J."/>
        </authorList>
    </citation>
    <scope>NUCLEOTIDE SEQUENCE [LARGE SCALE GENOMIC DNA]</scope>
    <source>
        <strain evidence="8">65</strain>
    </source>
</reference>
<dbReference type="GO" id="GO:0071949">
    <property type="term" value="F:FAD binding"/>
    <property type="evidence" value="ECO:0007669"/>
    <property type="project" value="TreeGrafter"/>
</dbReference>
<evidence type="ECO:0000259" key="6">
    <source>
        <dbReference type="Pfam" id="PF01619"/>
    </source>
</evidence>
<evidence type="ECO:0000313" key="7">
    <source>
        <dbReference type="EMBL" id="ONH68386.1"/>
    </source>
</evidence>
<evidence type="ECO:0000256" key="3">
    <source>
        <dbReference type="ARBA" id="ARBA00023002"/>
    </source>
</evidence>
<name>A0A1V2LAN7_CYBFA</name>
<dbReference type="GO" id="GO:0004657">
    <property type="term" value="F:proline dehydrogenase activity"/>
    <property type="evidence" value="ECO:0007669"/>
    <property type="project" value="UniProtKB-EC"/>
</dbReference>
<comment type="similarity">
    <text evidence="1 5">Belongs to the proline oxidase family.</text>
</comment>
<dbReference type="Gene3D" id="3.20.20.220">
    <property type="match status" value="1"/>
</dbReference>
<dbReference type="Pfam" id="PF01619">
    <property type="entry name" value="Pro_dh"/>
    <property type="match status" value="1"/>
</dbReference>
<comment type="function">
    <text evidence="5">Converts proline to delta-1-pyrroline-5-carboxylate.</text>
</comment>
<keyword evidence="3 5" id="KW-0560">Oxidoreductase</keyword>
<dbReference type="EMBL" id="MPUK01000003">
    <property type="protein sequence ID" value="ONH68386.1"/>
    <property type="molecule type" value="Genomic_DNA"/>
</dbReference>
<dbReference type="InterPro" id="IPR029041">
    <property type="entry name" value="FAD-linked_oxidoreductase-like"/>
</dbReference>
<comment type="caution">
    <text evidence="7">The sequence shown here is derived from an EMBL/GenBank/DDBJ whole genome shotgun (WGS) entry which is preliminary data.</text>
</comment>
<dbReference type="AlphaFoldDB" id="A0A1V2LAN7"/>
<keyword evidence="4 5" id="KW-0642">Proline metabolism</keyword>
<evidence type="ECO:0000256" key="1">
    <source>
        <dbReference type="ARBA" id="ARBA00005869"/>
    </source>
</evidence>
<dbReference type="SUPFAM" id="SSF51730">
    <property type="entry name" value="FAD-linked oxidoreductase"/>
    <property type="match status" value="1"/>
</dbReference>